<dbReference type="InterPro" id="IPR000055">
    <property type="entry name" value="Restrct_endonuc_typeI_TRD"/>
</dbReference>
<comment type="caution">
    <text evidence="5">The sequence shown here is derived from an EMBL/GenBank/DDBJ whole genome shotgun (WGS) entry which is preliminary data.</text>
</comment>
<gene>
    <name evidence="5" type="ORF">GE300_20300</name>
</gene>
<organism evidence="5 6">
    <name type="scientific">Halovulum marinum</name>
    <dbReference type="NCBI Taxonomy" id="2662447"/>
    <lineage>
        <taxon>Bacteria</taxon>
        <taxon>Pseudomonadati</taxon>
        <taxon>Pseudomonadota</taxon>
        <taxon>Alphaproteobacteria</taxon>
        <taxon>Rhodobacterales</taxon>
        <taxon>Paracoccaceae</taxon>
        <taxon>Halovulum</taxon>
    </lineage>
</organism>
<dbReference type="RefSeq" id="WP_154449333.1">
    <property type="nucleotide sequence ID" value="NZ_WIND01000029.1"/>
</dbReference>
<dbReference type="EMBL" id="WIND01000029">
    <property type="protein sequence ID" value="MSU91903.1"/>
    <property type="molecule type" value="Genomic_DNA"/>
</dbReference>
<evidence type="ECO:0000256" key="1">
    <source>
        <dbReference type="ARBA" id="ARBA00010923"/>
    </source>
</evidence>
<keyword evidence="3" id="KW-0238">DNA-binding</keyword>
<dbReference type="CDD" id="cd17254">
    <property type="entry name" value="RMtype1_S_FclI-TRD1-CR1_like"/>
    <property type="match status" value="1"/>
</dbReference>
<feature type="domain" description="Type I restriction modification DNA specificity" evidence="4">
    <location>
        <begin position="8"/>
        <end position="165"/>
    </location>
</feature>
<dbReference type="Pfam" id="PF01420">
    <property type="entry name" value="Methylase_S"/>
    <property type="match status" value="1"/>
</dbReference>
<dbReference type="GO" id="GO:0003677">
    <property type="term" value="F:DNA binding"/>
    <property type="evidence" value="ECO:0007669"/>
    <property type="project" value="UniProtKB-KW"/>
</dbReference>
<dbReference type="PANTHER" id="PTHR30408:SF12">
    <property type="entry name" value="TYPE I RESTRICTION ENZYME MJAVIII SPECIFICITY SUBUNIT"/>
    <property type="match status" value="1"/>
</dbReference>
<sequence>MHKGHARRSIGDLCDFFNGNGFRPPDWSASGLPIIRIQNLNGSQNFNFFDGTPKPKWIVEPGDLLFAWAGVKGVSFGPTIWPGPRGVLNQHIFRVVPKKGIDKYWLYLALQVATRRIEANAHGFKSSLVHVQKDDITDQVVDLPPLHEQRKIAEVLRTWGEGLEKLTTLRSAHEDRLIGLRDSLMARASRHGQPVCFGDFLTESRIPGTNGAIARKVSVRLYGKGATEKIEPRRGSANTRYYRRVAGQIIWSKLDFLNGAFALVGPELEGCESTLDLPAFDCNSSVNPVWLIEYLTRPAYYTRQLHLARGQRKARRIAPGDWLASPVRLPDRATQDRIADALACARTELSLIDAQIEALTRQKRGLMQKLLTGEWRVNSEKVWA</sequence>
<keyword evidence="2" id="KW-0680">Restriction system</keyword>
<evidence type="ECO:0000313" key="6">
    <source>
        <dbReference type="Proteomes" id="UP000474957"/>
    </source>
</evidence>
<comment type="similarity">
    <text evidence="1">Belongs to the type-I restriction system S methylase family.</text>
</comment>
<accession>A0A6L5Z5T4</accession>
<evidence type="ECO:0000256" key="3">
    <source>
        <dbReference type="ARBA" id="ARBA00023125"/>
    </source>
</evidence>
<dbReference type="Proteomes" id="UP000474957">
    <property type="component" value="Unassembled WGS sequence"/>
</dbReference>
<evidence type="ECO:0000256" key="2">
    <source>
        <dbReference type="ARBA" id="ARBA00022747"/>
    </source>
</evidence>
<dbReference type="PANTHER" id="PTHR30408">
    <property type="entry name" value="TYPE-1 RESTRICTION ENZYME ECOKI SPECIFICITY PROTEIN"/>
    <property type="match status" value="1"/>
</dbReference>
<evidence type="ECO:0000259" key="4">
    <source>
        <dbReference type="Pfam" id="PF01420"/>
    </source>
</evidence>
<dbReference type="GO" id="GO:0009307">
    <property type="term" value="P:DNA restriction-modification system"/>
    <property type="evidence" value="ECO:0007669"/>
    <property type="project" value="UniProtKB-KW"/>
</dbReference>
<proteinExistence type="inferred from homology"/>
<evidence type="ECO:0000313" key="5">
    <source>
        <dbReference type="EMBL" id="MSU91903.1"/>
    </source>
</evidence>
<keyword evidence="6" id="KW-1185">Reference proteome</keyword>
<dbReference type="InterPro" id="IPR044946">
    <property type="entry name" value="Restrct_endonuc_typeI_TRD_sf"/>
</dbReference>
<dbReference type="AlphaFoldDB" id="A0A6L5Z5T4"/>
<protein>
    <recommendedName>
        <fullName evidence="4">Type I restriction modification DNA specificity domain-containing protein</fullName>
    </recommendedName>
</protein>
<reference evidence="5 6" key="1">
    <citation type="submission" date="2019-10" db="EMBL/GenBank/DDBJ databases">
        <title>Cognatihalovulum marinum gen. nov. sp. nov., a new member of the family Rhodobacteraceae isolated from deep seawater of the Northwest Indian Ocean.</title>
        <authorList>
            <person name="Ruan C."/>
            <person name="Wang J."/>
            <person name="Zheng X."/>
            <person name="Song L."/>
            <person name="Zhu Y."/>
            <person name="Huang Y."/>
            <person name="Lu Z."/>
            <person name="Du W."/>
            <person name="Huang L."/>
            <person name="Dai X."/>
        </authorList>
    </citation>
    <scope>NUCLEOTIDE SEQUENCE [LARGE SCALE GENOMIC DNA]</scope>
    <source>
        <strain evidence="5 6">2CG4</strain>
    </source>
</reference>
<dbReference type="InterPro" id="IPR052021">
    <property type="entry name" value="Type-I_RS_S_subunit"/>
</dbReference>
<name>A0A6L5Z5T4_9RHOB</name>
<dbReference type="Gene3D" id="3.90.220.20">
    <property type="entry name" value="DNA methylase specificity domains"/>
    <property type="match status" value="3"/>
</dbReference>
<dbReference type="SUPFAM" id="SSF116734">
    <property type="entry name" value="DNA methylase specificity domain"/>
    <property type="match status" value="2"/>
</dbReference>